<dbReference type="PRINTS" id="PR00080">
    <property type="entry name" value="SDRFAMILY"/>
</dbReference>
<dbReference type="Gene3D" id="3.40.50.720">
    <property type="entry name" value="NAD(P)-binding Rossmann-like Domain"/>
    <property type="match status" value="1"/>
</dbReference>
<dbReference type="InterPro" id="IPR036291">
    <property type="entry name" value="NAD(P)-bd_dom_sf"/>
</dbReference>
<dbReference type="InterPro" id="IPR002347">
    <property type="entry name" value="SDR_fam"/>
</dbReference>
<proteinExistence type="inferred from homology"/>
<evidence type="ECO:0000256" key="1">
    <source>
        <dbReference type="ARBA" id="ARBA00006484"/>
    </source>
</evidence>
<accession>A0ABS2Q8E3</accession>
<evidence type="ECO:0000313" key="5">
    <source>
        <dbReference type="Proteomes" id="UP000823201"/>
    </source>
</evidence>
<keyword evidence="2" id="KW-0560">Oxidoreductase</keyword>
<keyword evidence="5" id="KW-1185">Reference proteome</keyword>
<evidence type="ECO:0000313" key="4">
    <source>
        <dbReference type="EMBL" id="MBM7658053.1"/>
    </source>
</evidence>
<dbReference type="Pfam" id="PF00106">
    <property type="entry name" value="adh_short"/>
    <property type="match status" value="1"/>
</dbReference>
<gene>
    <name evidence="4" type="ORF">JOC27_001505</name>
</gene>
<dbReference type="EMBL" id="JAFBEV010000011">
    <property type="protein sequence ID" value="MBM7658053.1"/>
    <property type="molecule type" value="Genomic_DNA"/>
</dbReference>
<dbReference type="RefSeq" id="WP_205006527.1">
    <property type="nucleotide sequence ID" value="NZ_CBCRXA010000007.1"/>
</dbReference>
<dbReference type="Proteomes" id="UP000823201">
    <property type="component" value="Unassembled WGS sequence"/>
</dbReference>
<comment type="caution">
    <text evidence="4">The sequence shown here is derived from an EMBL/GenBank/DDBJ whole genome shotgun (WGS) entry which is preliminary data.</text>
</comment>
<evidence type="ECO:0000256" key="3">
    <source>
        <dbReference type="RuleBase" id="RU000363"/>
    </source>
</evidence>
<organism evidence="4 5">
    <name type="scientific">Sporolactobacillus spathodeae</name>
    <dbReference type="NCBI Taxonomy" id="1465502"/>
    <lineage>
        <taxon>Bacteria</taxon>
        <taxon>Bacillati</taxon>
        <taxon>Bacillota</taxon>
        <taxon>Bacilli</taxon>
        <taxon>Bacillales</taxon>
        <taxon>Sporolactobacillaceae</taxon>
        <taxon>Sporolactobacillus</taxon>
    </lineage>
</organism>
<name>A0ABS2Q8E3_9BACL</name>
<dbReference type="PRINTS" id="PR00081">
    <property type="entry name" value="GDHRDH"/>
</dbReference>
<protein>
    <submittedName>
        <fullName evidence="4">Short-subunit dehydrogenase</fullName>
    </submittedName>
</protein>
<dbReference type="SUPFAM" id="SSF51735">
    <property type="entry name" value="NAD(P)-binding Rossmann-fold domains"/>
    <property type="match status" value="1"/>
</dbReference>
<dbReference type="CDD" id="cd05233">
    <property type="entry name" value="SDR_c"/>
    <property type="match status" value="1"/>
</dbReference>
<comment type="similarity">
    <text evidence="1 3">Belongs to the short-chain dehydrogenases/reductases (SDR) family.</text>
</comment>
<evidence type="ECO:0000256" key="2">
    <source>
        <dbReference type="ARBA" id="ARBA00023002"/>
    </source>
</evidence>
<dbReference type="PANTHER" id="PTHR42901">
    <property type="entry name" value="ALCOHOL DEHYDROGENASE"/>
    <property type="match status" value="1"/>
</dbReference>
<reference evidence="4 5" key="1">
    <citation type="submission" date="2021-01" db="EMBL/GenBank/DDBJ databases">
        <title>Genomic Encyclopedia of Type Strains, Phase IV (KMG-IV): sequencing the most valuable type-strain genomes for metagenomic binning, comparative biology and taxonomic classification.</title>
        <authorList>
            <person name="Goeker M."/>
        </authorList>
    </citation>
    <scope>NUCLEOTIDE SEQUENCE [LARGE SCALE GENOMIC DNA]</scope>
    <source>
        <strain evidence="4 5">DSM 100968</strain>
    </source>
</reference>
<sequence>MKRIALVTGASSGIGREIVKEIDRIYADIDEVWIISRRADRLNELAQQLIVHTKVFPIDLTDPESIEMLKNTLEADKPYIQLLVNAAGYGKYGKIGSLPLDEETGMIRLNCEALTAITSLSLPYIPVGGRIVLVASSAAFAPQPLFGIYAATKAYVLSYSRALNEELRPRKIAVTAVCPGPVATEFLGIAGPSNKGWFMDKLPKSSPEKEAEHALRDSRQGKPVSTYGPFASSFRIISKVLPVFILLAATRSFLKEK</sequence>
<dbReference type="PANTHER" id="PTHR42901:SF1">
    <property type="entry name" value="ALCOHOL DEHYDROGENASE"/>
    <property type="match status" value="1"/>
</dbReference>